<gene>
    <name evidence="1" type="ORF">SDC9_161434</name>
</gene>
<proteinExistence type="predicted"/>
<dbReference type="PANTHER" id="PTHR32329">
    <property type="entry name" value="BIFUNCTIONAL PROTEIN [INCLUDES 2-HYDROXYACYL-COA DEHYDRATASE (N-TER) AND ITS ACTIVATOR DOMAIN (C_TERM)-RELATED"/>
    <property type="match status" value="1"/>
</dbReference>
<dbReference type="InterPro" id="IPR051805">
    <property type="entry name" value="Dehydratase_Activator_Redct"/>
</dbReference>
<sequence length="163" mass="18797">MIRQALMALIYGDMIMLLNNQIEPYEVVPGSSKEKITKWVNYLTHEFSLGKGLSYKDMKKNLKNMVTDFDSIEKEKKDKIKVGIVGEIYIKYSALGNNHLEKFLLEQNCEIMVPGVLGFMLFKTDNRMEDIKLYGGNPIKYKVVSTLFNYIAKLEAAMIEILR</sequence>
<dbReference type="AlphaFoldDB" id="A0A645FI80"/>
<organism evidence="1">
    <name type="scientific">bioreactor metagenome</name>
    <dbReference type="NCBI Taxonomy" id="1076179"/>
    <lineage>
        <taxon>unclassified sequences</taxon>
        <taxon>metagenomes</taxon>
        <taxon>ecological metagenomes</taxon>
    </lineage>
</organism>
<comment type="caution">
    <text evidence="1">The sequence shown here is derived from an EMBL/GenBank/DDBJ whole genome shotgun (WGS) entry which is preliminary data.</text>
</comment>
<evidence type="ECO:0000313" key="1">
    <source>
        <dbReference type="EMBL" id="MPN14108.1"/>
    </source>
</evidence>
<name>A0A645FI80_9ZZZZ</name>
<reference evidence="1" key="1">
    <citation type="submission" date="2019-08" db="EMBL/GenBank/DDBJ databases">
        <authorList>
            <person name="Kucharzyk K."/>
            <person name="Murdoch R.W."/>
            <person name="Higgins S."/>
            <person name="Loffler F."/>
        </authorList>
    </citation>
    <scope>NUCLEOTIDE SEQUENCE</scope>
</reference>
<dbReference type="EMBL" id="VSSQ01060699">
    <property type="protein sequence ID" value="MPN14108.1"/>
    <property type="molecule type" value="Genomic_DNA"/>
</dbReference>
<protein>
    <submittedName>
        <fullName evidence="1">Uncharacterized protein</fullName>
    </submittedName>
</protein>
<accession>A0A645FI80</accession>
<dbReference type="PANTHER" id="PTHR32329:SF4">
    <property type="entry name" value="ACTIVATOR OF 2-HYDROXYACYL-COA DEHYDRATASE"/>
    <property type="match status" value="1"/>
</dbReference>